<feature type="transmembrane region" description="Helical" evidence="2">
    <location>
        <begin position="24"/>
        <end position="45"/>
    </location>
</feature>
<feature type="transmembrane region" description="Helical" evidence="2">
    <location>
        <begin position="175"/>
        <end position="197"/>
    </location>
</feature>
<comment type="caution">
    <text evidence="3">The sequence shown here is derived from an EMBL/GenBank/DDBJ whole genome shotgun (WGS) entry which is preliminary data.</text>
</comment>
<protein>
    <submittedName>
        <fullName evidence="3">Uncharacterized protein</fullName>
    </submittedName>
</protein>
<organism evidence="3 4">
    <name type="scientific">Plectosphaerella plurivora</name>
    <dbReference type="NCBI Taxonomy" id="936078"/>
    <lineage>
        <taxon>Eukaryota</taxon>
        <taxon>Fungi</taxon>
        <taxon>Dikarya</taxon>
        <taxon>Ascomycota</taxon>
        <taxon>Pezizomycotina</taxon>
        <taxon>Sordariomycetes</taxon>
        <taxon>Hypocreomycetidae</taxon>
        <taxon>Glomerellales</taxon>
        <taxon>Plectosphaerellaceae</taxon>
        <taxon>Plectosphaerella</taxon>
    </lineage>
</organism>
<evidence type="ECO:0000256" key="1">
    <source>
        <dbReference type="SAM" id="MobiDB-lite"/>
    </source>
</evidence>
<accession>A0A9P8V3C9</accession>
<evidence type="ECO:0000313" key="3">
    <source>
        <dbReference type="EMBL" id="KAH6676934.1"/>
    </source>
</evidence>
<feature type="transmembrane region" description="Helical" evidence="2">
    <location>
        <begin position="286"/>
        <end position="309"/>
    </location>
</feature>
<dbReference type="EMBL" id="JAGSXJ010000023">
    <property type="protein sequence ID" value="KAH6676934.1"/>
    <property type="molecule type" value="Genomic_DNA"/>
</dbReference>
<evidence type="ECO:0000256" key="2">
    <source>
        <dbReference type="SAM" id="Phobius"/>
    </source>
</evidence>
<dbReference type="OrthoDB" id="4818293at2759"/>
<keyword evidence="4" id="KW-1185">Reference proteome</keyword>
<sequence>MASEVAKRPGVAQSQTRNTIATSLLYLAYFFALVIVAIEIVIMLAGSRLVNTDLEKPGPIRLLFSNLAIASFDGIIPDPNSDGAFLVTMHLFVNSFGWEFPSASTKAQTAGIVIPTRDNALYLPRDFIPIGKAVGLDESAWGCFPPNWTGSCESPFFAAFRRQWPYNEAPGFLDYFMTVYFFTCTTLLFLSEILIFVRPHWLKCRCYFRALKRVCPCPKGERHEIERLPSTFWDRWRLWTWPLLPVTVFPIAADTFFRGHLLVRWLTWAPDGDMRGMNPRMGKGFAILDGTAFALSWVAVFCMLARLLLHRKANWMEQQGAVPALEAGGSVGLDNSPAVDGEDQRLGGYTDAEPDAPLGKSAASTAK</sequence>
<evidence type="ECO:0000313" key="4">
    <source>
        <dbReference type="Proteomes" id="UP000770015"/>
    </source>
</evidence>
<feature type="region of interest" description="Disordered" evidence="1">
    <location>
        <begin position="327"/>
        <end position="367"/>
    </location>
</feature>
<gene>
    <name evidence="3" type="ORF">F5X68DRAFT_224148</name>
</gene>
<keyword evidence="2" id="KW-0812">Transmembrane</keyword>
<feature type="transmembrane region" description="Helical" evidence="2">
    <location>
        <begin position="243"/>
        <end position="266"/>
    </location>
</feature>
<dbReference type="AlphaFoldDB" id="A0A9P8V3C9"/>
<keyword evidence="2" id="KW-0472">Membrane</keyword>
<name>A0A9P8V3C9_9PEZI</name>
<proteinExistence type="predicted"/>
<keyword evidence="2" id="KW-1133">Transmembrane helix</keyword>
<dbReference type="Proteomes" id="UP000770015">
    <property type="component" value="Unassembled WGS sequence"/>
</dbReference>
<reference evidence="3" key="1">
    <citation type="journal article" date="2021" name="Nat. Commun.">
        <title>Genetic determinants of endophytism in the Arabidopsis root mycobiome.</title>
        <authorList>
            <person name="Mesny F."/>
            <person name="Miyauchi S."/>
            <person name="Thiergart T."/>
            <person name="Pickel B."/>
            <person name="Atanasova L."/>
            <person name="Karlsson M."/>
            <person name="Huettel B."/>
            <person name="Barry K.W."/>
            <person name="Haridas S."/>
            <person name="Chen C."/>
            <person name="Bauer D."/>
            <person name="Andreopoulos W."/>
            <person name="Pangilinan J."/>
            <person name="LaButti K."/>
            <person name="Riley R."/>
            <person name="Lipzen A."/>
            <person name="Clum A."/>
            <person name="Drula E."/>
            <person name="Henrissat B."/>
            <person name="Kohler A."/>
            <person name="Grigoriev I.V."/>
            <person name="Martin F.M."/>
            <person name="Hacquard S."/>
        </authorList>
    </citation>
    <scope>NUCLEOTIDE SEQUENCE</scope>
    <source>
        <strain evidence="3">MPI-SDFR-AT-0117</strain>
    </source>
</reference>